<comment type="caution">
    <text evidence="2">The sequence shown here is derived from an EMBL/GenBank/DDBJ whole genome shotgun (WGS) entry which is preliminary data.</text>
</comment>
<dbReference type="EMBL" id="JAIWYP010000003">
    <property type="protein sequence ID" value="KAH3851994.1"/>
    <property type="molecule type" value="Genomic_DNA"/>
</dbReference>
<reference evidence="2" key="2">
    <citation type="submission" date="2020-11" db="EMBL/GenBank/DDBJ databases">
        <authorList>
            <person name="McCartney M.A."/>
            <person name="Auch B."/>
            <person name="Kono T."/>
            <person name="Mallez S."/>
            <person name="Becker A."/>
            <person name="Gohl D.M."/>
            <person name="Silverstein K.A.T."/>
            <person name="Koren S."/>
            <person name="Bechman K.B."/>
            <person name="Herman A."/>
            <person name="Abrahante J.E."/>
            <person name="Garbe J."/>
        </authorList>
    </citation>
    <scope>NUCLEOTIDE SEQUENCE</scope>
    <source>
        <strain evidence="2">Duluth1</strain>
        <tissue evidence="2">Whole animal</tissue>
    </source>
</reference>
<keyword evidence="1" id="KW-0812">Transmembrane</keyword>
<keyword evidence="1" id="KW-1133">Transmembrane helix</keyword>
<evidence type="ECO:0000313" key="3">
    <source>
        <dbReference type="Proteomes" id="UP000828390"/>
    </source>
</evidence>
<proteinExistence type="predicted"/>
<feature type="non-terminal residue" evidence="2">
    <location>
        <position position="73"/>
    </location>
</feature>
<reference evidence="2" key="1">
    <citation type="journal article" date="2019" name="bioRxiv">
        <title>The Genome of the Zebra Mussel, Dreissena polymorpha: A Resource for Invasive Species Research.</title>
        <authorList>
            <person name="McCartney M.A."/>
            <person name="Auch B."/>
            <person name="Kono T."/>
            <person name="Mallez S."/>
            <person name="Zhang Y."/>
            <person name="Obille A."/>
            <person name="Becker A."/>
            <person name="Abrahante J.E."/>
            <person name="Garbe J."/>
            <person name="Badalamenti J.P."/>
            <person name="Herman A."/>
            <person name="Mangelson H."/>
            <person name="Liachko I."/>
            <person name="Sullivan S."/>
            <person name="Sone E.D."/>
            <person name="Koren S."/>
            <person name="Silverstein K.A.T."/>
            <person name="Beckman K.B."/>
            <person name="Gohl D.M."/>
        </authorList>
    </citation>
    <scope>NUCLEOTIDE SEQUENCE</scope>
    <source>
        <strain evidence="2">Duluth1</strain>
        <tissue evidence="2">Whole animal</tissue>
    </source>
</reference>
<sequence>MNSDGDCCRHSGVQARVGANEVFFASNGFTNVFGAGVTMLGMLMIAVAVLAFLYALRLFLIAGKLRETEKNMQ</sequence>
<keyword evidence="1" id="KW-0472">Membrane</keyword>
<protein>
    <submittedName>
        <fullName evidence="2">Uncharacterized protein</fullName>
    </submittedName>
</protein>
<dbReference type="Proteomes" id="UP000828390">
    <property type="component" value="Unassembled WGS sequence"/>
</dbReference>
<organism evidence="2 3">
    <name type="scientific">Dreissena polymorpha</name>
    <name type="common">Zebra mussel</name>
    <name type="synonym">Mytilus polymorpha</name>
    <dbReference type="NCBI Taxonomy" id="45954"/>
    <lineage>
        <taxon>Eukaryota</taxon>
        <taxon>Metazoa</taxon>
        <taxon>Spiralia</taxon>
        <taxon>Lophotrochozoa</taxon>
        <taxon>Mollusca</taxon>
        <taxon>Bivalvia</taxon>
        <taxon>Autobranchia</taxon>
        <taxon>Heteroconchia</taxon>
        <taxon>Euheterodonta</taxon>
        <taxon>Imparidentia</taxon>
        <taxon>Neoheterodontei</taxon>
        <taxon>Myida</taxon>
        <taxon>Dreissenoidea</taxon>
        <taxon>Dreissenidae</taxon>
        <taxon>Dreissena</taxon>
    </lineage>
</organism>
<keyword evidence="3" id="KW-1185">Reference proteome</keyword>
<accession>A0A9D4L646</accession>
<evidence type="ECO:0000256" key="1">
    <source>
        <dbReference type="SAM" id="Phobius"/>
    </source>
</evidence>
<name>A0A9D4L646_DREPO</name>
<feature type="transmembrane region" description="Helical" evidence="1">
    <location>
        <begin position="32"/>
        <end position="56"/>
    </location>
</feature>
<gene>
    <name evidence="2" type="ORF">DPMN_094483</name>
</gene>
<evidence type="ECO:0000313" key="2">
    <source>
        <dbReference type="EMBL" id="KAH3851994.1"/>
    </source>
</evidence>
<dbReference type="AlphaFoldDB" id="A0A9D4L646"/>